<dbReference type="PANTHER" id="PTHR31170:SF25">
    <property type="entry name" value="BNAA09G04570D PROTEIN"/>
    <property type="match status" value="1"/>
</dbReference>
<dbReference type="InterPro" id="IPR004158">
    <property type="entry name" value="DUF247_pln"/>
</dbReference>
<protein>
    <submittedName>
        <fullName evidence="2">Uncharacterized protein</fullName>
    </submittedName>
</protein>
<gene>
    <name evidence="2" type="ORF">OSB04_029797</name>
</gene>
<keyword evidence="1" id="KW-0472">Membrane</keyword>
<comment type="caution">
    <text evidence="2">The sequence shown here is derived from an EMBL/GenBank/DDBJ whole genome shotgun (WGS) entry which is preliminary data.</text>
</comment>
<evidence type="ECO:0000256" key="1">
    <source>
        <dbReference type="SAM" id="Phobius"/>
    </source>
</evidence>
<proteinExistence type="predicted"/>
<name>A0AA38W4C0_9ASTR</name>
<sequence>MWKTGEENGCGKRVRKTDVENGCGKRVRKTGEENGCGKRVWKTDVKNGCGKRVFRLGKRIFQLGKRVRKTVFSDSENGCGKRVSRFGKRIFQLGKRMRKTGAEKIAENGFPDSENGFSNSENKKIRLGFEESQLGIDEVCQQKGVVLKNFYYFDEWRQVDAYCNRFWPSLLISLRNLYVSTTWKTLTIIAAVVIFILTLVQTIYTGKYPLQTMSQKEQISLYPSPIRHAVQWLGNITRDPGSNSVESMWCYSDHGLAT</sequence>
<keyword evidence="3" id="KW-1185">Reference proteome</keyword>
<organism evidence="2 3">
    <name type="scientific">Centaurea solstitialis</name>
    <name type="common">yellow star-thistle</name>
    <dbReference type="NCBI Taxonomy" id="347529"/>
    <lineage>
        <taxon>Eukaryota</taxon>
        <taxon>Viridiplantae</taxon>
        <taxon>Streptophyta</taxon>
        <taxon>Embryophyta</taxon>
        <taxon>Tracheophyta</taxon>
        <taxon>Spermatophyta</taxon>
        <taxon>Magnoliopsida</taxon>
        <taxon>eudicotyledons</taxon>
        <taxon>Gunneridae</taxon>
        <taxon>Pentapetalae</taxon>
        <taxon>asterids</taxon>
        <taxon>campanulids</taxon>
        <taxon>Asterales</taxon>
        <taxon>Asteraceae</taxon>
        <taxon>Carduoideae</taxon>
        <taxon>Cardueae</taxon>
        <taxon>Centaureinae</taxon>
        <taxon>Centaurea</taxon>
    </lineage>
</organism>
<dbReference type="EMBL" id="JARYMX010000008">
    <property type="protein sequence ID" value="KAJ9537064.1"/>
    <property type="molecule type" value="Genomic_DNA"/>
</dbReference>
<dbReference type="PANTHER" id="PTHR31170">
    <property type="entry name" value="BNAC04G53230D PROTEIN"/>
    <property type="match status" value="1"/>
</dbReference>
<keyword evidence="1" id="KW-0812">Transmembrane</keyword>
<evidence type="ECO:0000313" key="2">
    <source>
        <dbReference type="EMBL" id="KAJ9537064.1"/>
    </source>
</evidence>
<evidence type="ECO:0000313" key="3">
    <source>
        <dbReference type="Proteomes" id="UP001172457"/>
    </source>
</evidence>
<keyword evidence="1" id="KW-1133">Transmembrane helix</keyword>
<feature type="transmembrane region" description="Helical" evidence="1">
    <location>
        <begin position="183"/>
        <end position="204"/>
    </location>
</feature>
<dbReference type="Proteomes" id="UP001172457">
    <property type="component" value="Chromosome 8"/>
</dbReference>
<dbReference type="Pfam" id="PF03140">
    <property type="entry name" value="DUF247"/>
    <property type="match status" value="1"/>
</dbReference>
<accession>A0AA38W4C0</accession>
<reference evidence="2" key="1">
    <citation type="submission" date="2023-03" db="EMBL/GenBank/DDBJ databases">
        <title>Chromosome-scale reference genome and RAD-based genetic map of yellow starthistle (Centaurea solstitialis) reveal putative structural variation and QTLs associated with invader traits.</title>
        <authorList>
            <person name="Reatini B."/>
            <person name="Cang F.A."/>
            <person name="Jiang Q."/>
            <person name="Mckibben M.T.W."/>
            <person name="Barker M.S."/>
            <person name="Rieseberg L.H."/>
            <person name="Dlugosch K.M."/>
        </authorList>
    </citation>
    <scope>NUCLEOTIDE SEQUENCE</scope>
    <source>
        <strain evidence="2">CAN-66</strain>
        <tissue evidence="2">Leaf</tissue>
    </source>
</reference>
<dbReference type="AlphaFoldDB" id="A0AA38W4C0"/>